<dbReference type="CDD" id="cd02966">
    <property type="entry name" value="TlpA_like_family"/>
    <property type="match status" value="1"/>
</dbReference>
<gene>
    <name evidence="3" type="ORF">HLY00_3484</name>
</gene>
<name>A0A850PLC4_9MYCO</name>
<dbReference type="PANTHER" id="PTHR42852">
    <property type="entry name" value="THIOL:DISULFIDE INTERCHANGE PROTEIN DSBE"/>
    <property type="match status" value="1"/>
</dbReference>
<dbReference type="SUPFAM" id="SSF52833">
    <property type="entry name" value="Thioredoxin-like"/>
    <property type="match status" value="1"/>
</dbReference>
<proteinExistence type="predicted"/>
<keyword evidence="4" id="KW-1185">Reference proteome</keyword>
<dbReference type="AlphaFoldDB" id="A0A850PLC4"/>
<evidence type="ECO:0000256" key="1">
    <source>
        <dbReference type="SAM" id="MobiDB-lite"/>
    </source>
</evidence>
<organism evidence="3 4">
    <name type="scientific">Mycolicibacterium hippocampi</name>
    <dbReference type="NCBI Taxonomy" id="659824"/>
    <lineage>
        <taxon>Bacteria</taxon>
        <taxon>Bacillati</taxon>
        <taxon>Actinomycetota</taxon>
        <taxon>Actinomycetes</taxon>
        <taxon>Mycobacteriales</taxon>
        <taxon>Mycobacteriaceae</taxon>
        <taxon>Mycolicibacterium</taxon>
    </lineage>
</organism>
<evidence type="ECO:0000313" key="4">
    <source>
        <dbReference type="Proteomes" id="UP000570517"/>
    </source>
</evidence>
<dbReference type="RefSeq" id="WP_178357516.1">
    <property type="nucleotide sequence ID" value="NZ_JABFYL010000011.1"/>
</dbReference>
<dbReference type="InterPro" id="IPR013766">
    <property type="entry name" value="Thioredoxin_domain"/>
</dbReference>
<dbReference type="InterPro" id="IPR050553">
    <property type="entry name" value="Thioredoxin_ResA/DsbE_sf"/>
</dbReference>
<dbReference type="PROSITE" id="PS51352">
    <property type="entry name" value="THIOREDOXIN_2"/>
    <property type="match status" value="1"/>
</dbReference>
<dbReference type="Pfam" id="PF00578">
    <property type="entry name" value="AhpC-TSA"/>
    <property type="match status" value="1"/>
</dbReference>
<dbReference type="PANTHER" id="PTHR42852:SF13">
    <property type="entry name" value="PROTEIN DIPZ"/>
    <property type="match status" value="1"/>
</dbReference>
<dbReference type="GO" id="GO:0016209">
    <property type="term" value="F:antioxidant activity"/>
    <property type="evidence" value="ECO:0007669"/>
    <property type="project" value="InterPro"/>
</dbReference>
<feature type="compositionally biased region" description="Basic and acidic residues" evidence="1">
    <location>
        <begin position="866"/>
        <end position="878"/>
    </location>
</feature>
<dbReference type="InterPro" id="IPR036249">
    <property type="entry name" value="Thioredoxin-like_sf"/>
</dbReference>
<dbReference type="GO" id="GO:0016491">
    <property type="term" value="F:oxidoreductase activity"/>
    <property type="evidence" value="ECO:0007669"/>
    <property type="project" value="InterPro"/>
</dbReference>
<evidence type="ECO:0000259" key="2">
    <source>
        <dbReference type="PROSITE" id="PS51352"/>
    </source>
</evidence>
<protein>
    <recommendedName>
        <fullName evidence="2">Thioredoxin domain-containing protein</fullName>
    </recommendedName>
</protein>
<comment type="caution">
    <text evidence="3">The sequence shown here is derived from an EMBL/GenBank/DDBJ whole genome shotgun (WGS) entry which is preliminary data.</text>
</comment>
<dbReference type="Gene3D" id="3.40.30.10">
    <property type="entry name" value="Glutaredoxin"/>
    <property type="match status" value="1"/>
</dbReference>
<dbReference type="Proteomes" id="UP000570517">
    <property type="component" value="Unassembled WGS sequence"/>
</dbReference>
<evidence type="ECO:0000313" key="3">
    <source>
        <dbReference type="EMBL" id="NVN49124.1"/>
    </source>
</evidence>
<feature type="region of interest" description="Disordered" evidence="1">
    <location>
        <begin position="866"/>
        <end position="885"/>
    </location>
</feature>
<sequence length="885" mass="95552">MSNPLTGDYTAVVQIAMRQLNGLLGTLHQNGGHDAALKLLHSATTRIGDPPRRHPEVGAFGDWVVAYQKAAPGHGMADVRSLVTATAPPGASTMFTDAFAGFDQDWEIELPPDVVRGRAKLQVSAITVTVPPGSSTAVVIHADVRAQYYPDPGTTELPPAVHGELRATFDVRQTPHGTGRRLIIQPSAQDAEIDFIPASGSGLTAAAASRVAAEVRKFLRESVSLLPVDLPDDFVFTEFKGLGSVPHQVVALPLQLAGAAAPANGLHSLTQSFIGSSGFGFAVSEEHVRTLVDIDAIRQAITDRPPIKFTISSIFGGSASVEYRLHFSSGPSLTFRNGVIEIAGRVAAVTDTVWAPNGFVGFTQRVVLVLNPTTQAITLQRAGEPDVDKSWFIPHSRAANIVRVEIDNGLDANGDAVRRVFDDARGTLNKGVRTFDAGATASFTAINITVDGVVVRGDIRSLARLAPVVEIGETHGGAAFTALQSWIPAGGIDRFVWTWVEHSETSSIWSGVERTLVDEHRFILPKPAGLTSVSQVCLRIEGTQITPTGQQVSIAGGTTCQVQEPEFALDIPPWWGPLTVPFWRPAIADDNPMRDAIAGHLSVQANVPGDIRIQPNTLVYFVDGRGDRPLDPLLEALGPVPSSSSLAVTVVVPAGTFEATRREVEDRLGLPRSGAPWLHLTEDDEDGWTKTFGVSNLPSMYLINARREFVWTREGEPDPTEVVAVLDKYVAPSAPASFRPLRLTVSPGDTAIDATFEDGGHHYALHRMRGRRILLTFWQSWSAPCLAELQRLQRLNREDHKVPFIVGIHGGATSESIDHVRRRLGLSFPLVQDHQQRMARRYGIRCWPTTITIDADGRVDHIQLGVAHEHGPPNDDRASAVGVSS</sequence>
<dbReference type="InterPro" id="IPR000866">
    <property type="entry name" value="AhpC/TSA"/>
</dbReference>
<feature type="domain" description="Thioredoxin" evidence="2">
    <location>
        <begin position="745"/>
        <end position="885"/>
    </location>
</feature>
<accession>A0A850PLC4</accession>
<dbReference type="EMBL" id="JABFYL010000011">
    <property type="protein sequence ID" value="NVN49124.1"/>
    <property type="molecule type" value="Genomic_DNA"/>
</dbReference>
<reference evidence="3 4" key="1">
    <citation type="submission" date="2020-05" db="EMBL/GenBank/DDBJ databases">
        <title>Draft genome sequence of Mycobacterium hippocampi DL, isolated from European seabass, Dicentrarchus labrax, reared in fish farms.</title>
        <authorList>
            <person name="Stathopoulou P."/>
            <person name="Asimakis E."/>
            <person name="Tzokas K."/>
            <person name="Batargias C."/>
            <person name="Tsiamis G."/>
        </authorList>
    </citation>
    <scope>NUCLEOTIDE SEQUENCE [LARGE SCALE GENOMIC DNA]</scope>
    <source>
        <strain evidence="3 4">DL</strain>
    </source>
</reference>